<dbReference type="CDD" id="cd09274">
    <property type="entry name" value="RNase_HI_RT_Ty3"/>
    <property type="match status" value="1"/>
</dbReference>
<dbReference type="Pfam" id="PF17917">
    <property type="entry name" value="RT_RNaseH"/>
    <property type="match status" value="1"/>
</dbReference>
<dbReference type="InterPro" id="IPR043502">
    <property type="entry name" value="DNA/RNA_pol_sf"/>
</dbReference>
<dbReference type="GO" id="GO:0004519">
    <property type="term" value="F:endonuclease activity"/>
    <property type="evidence" value="ECO:0007669"/>
    <property type="project" value="UniProtKB-KW"/>
</dbReference>
<evidence type="ECO:0000259" key="7">
    <source>
        <dbReference type="Pfam" id="PF17917"/>
    </source>
</evidence>
<reference evidence="8" key="1">
    <citation type="submission" date="2018-05" db="EMBL/GenBank/DDBJ databases">
        <title>Draft genome of Mucuna pruriens seed.</title>
        <authorList>
            <person name="Nnadi N.E."/>
            <person name="Vos R."/>
            <person name="Hasami M.H."/>
            <person name="Devisetty U.K."/>
            <person name="Aguiy J.C."/>
        </authorList>
    </citation>
    <scope>NUCLEOTIDE SEQUENCE [LARGE SCALE GENOMIC DNA]</scope>
    <source>
        <strain evidence="8">JCA_2017</strain>
    </source>
</reference>
<evidence type="ECO:0000256" key="5">
    <source>
        <dbReference type="ARBA" id="ARBA00022801"/>
    </source>
</evidence>
<evidence type="ECO:0000256" key="2">
    <source>
        <dbReference type="ARBA" id="ARBA00022695"/>
    </source>
</evidence>
<evidence type="ECO:0000256" key="3">
    <source>
        <dbReference type="ARBA" id="ARBA00022722"/>
    </source>
</evidence>
<keyword evidence="1" id="KW-0808">Transferase</keyword>
<dbReference type="SUPFAM" id="SSF56672">
    <property type="entry name" value="DNA/RNA polymerases"/>
    <property type="match status" value="1"/>
</dbReference>
<dbReference type="InterPro" id="IPR041373">
    <property type="entry name" value="RT_RNaseH"/>
</dbReference>
<dbReference type="OrthoDB" id="10055717at2759"/>
<dbReference type="InterPro" id="IPR050951">
    <property type="entry name" value="Retrovirus_Pol_polyprotein"/>
</dbReference>
<protein>
    <submittedName>
        <fullName evidence="8">Retrovirus-related Pol polyprotein from transposon 17.6</fullName>
    </submittedName>
</protein>
<keyword evidence="5" id="KW-0378">Hydrolase</keyword>
<keyword evidence="3" id="KW-0540">Nuclease</keyword>
<keyword evidence="2" id="KW-0548">Nucleotidyltransferase</keyword>
<proteinExistence type="predicted"/>
<evidence type="ECO:0000313" key="8">
    <source>
        <dbReference type="EMBL" id="RDY06482.1"/>
    </source>
</evidence>
<evidence type="ECO:0000256" key="4">
    <source>
        <dbReference type="ARBA" id="ARBA00022759"/>
    </source>
</evidence>
<evidence type="ECO:0000256" key="1">
    <source>
        <dbReference type="ARBA" id="ARBA00022679"/>
    </source>
</evidence>
<dbReference type="GO" id="GO:0003964">
    <property type="term" value="F:RNA-directed DNA polymerase activity"/>
    <property type="evidence" value="ECO:0007669"/>
    <property type="project" value="UniProtKB-KW"/>
</dbReference>
<name>A0A371HUM2_MUCPR</name>
<dbReference type="FunFam" id="3.10.20.370:FF:000001">
    <property type="entry name" value="Retrovirus-related Pol polyprotein from transposon 17.6-like protein"/>
    <property type="match status" value="1"/>
</dbReference>
<dbReference type="Gene3D" id="3.10.20.370">
    <property type="match status" value="1"/>
</dbReference>
<dbReference type="PANTHER" id="PTHR37984">
    <property type="entry name" value="PROTEIN CBG26694"/>
    <property type="match status" value="1"/>
</dbReference>
<dbReference type="GO" id="GO:0016787">
    <property type="term" value="F:hydrolase activity"/>
    <property type="evidence" value="ECO:0007669"/>
    <property type="project" value="UniProtKB-KW"/>
</dbReference>
<sequence length="267" mass="30114">MINIFSDLLEDCMEVFMDNFTVHTESFEACLRNLSKVLCRCIESNLVLNFEKCHCMVTKGIVLGHLVSARGIEVDKAKIYVISSLSNLTFVQEVRSFLGHAALCGCISGAEEKAHVRTHPPSTKLGASIRVDVNTSNSALGAILGQRVGKQEHIIAYASRMMDLAQVNYMTTEKELLTIMFALDKFRSYLLGSKVIVFSNHATLKYLLKKPEAESRLIQWMLLLQEFDLEIRGKKSVENTVVDHLSRLEREANLISIKDEFLDEQIL</sequence>
<organism evidence="8 9">
    <name type="scientific">Mucuna pruriens</name>
    <name type="common">Velvet bean</name>
    <name type="synonym">Dolichos pruriens</name>
    <dbReference type="NCBI Taxonomy" id="157652"/>
    <lineage>
        <taxon>Eukaryota</taxon>
        <taxon>Viridiplantae</taxon>
        <taxon>Streptophyta</taxon>
        <taxon>Embryophyta</taxon>
        <taxon>Tracheophyta</taxon>
        <taxon>Spermatophyta</taxon>
        <taxon>Magnoliopsida</taxon>
        <taxon>eudicotyledons</taxon>
        <taxon>Gunneridae</taxon>
        <taxon>Pentapetalae</taxon>
        <taxon>rosids</taxon>
        <taxon>fabids</taxon>
        <taxon>Fabales</taxon>
        <taxon>Fabaceae</taxon>
        <taxon>Papilionoideae</taxon>
        <taxon>50 kb inversion clade</taxon>
        <taxon>NPAAA clade</taxon>
        <taxon>indigoferoid/millettioid clade</taxon>
        <taxon>Phaseoleae</taxon>
        <taxon>Mucuna</taxon>
    </lineage>
</organism>
<dbReference type="AlphaFoldDB" id="A0A371HUM2"/>
<dbReference type="Proteomes" id="UP000257109">
    <property type="component" value="Unassembled WGS sequence"/>
</dbReference>
<gene>
    <name evidence="8" type="primary">pol</name>
    <name evidence="8" type="ORF">CR513_09528</name>
</gene>
<keyword evidence="4" id="KW-0255">Endonuclease</keyword>
<dbReference type="Gene3D" id="3.30.70.270">
    <property type="match status" value="1"/>
</dbReference>
<feature type="domain" description="Reverse transcriptase RNase H-like" evidence="7">
    <location>
        <begin position="127"/>
        <end position="227"/>
    </location>
</feature>
<dbReference type="InterPro" id="IPR043128">
    <property type="entry name" value="Rev_trsase/Diguanyl_cyclase"/>
</dbReference>
<evidence type="ECO:0000256" key="6">
    <source>
        <dbReference type="ARBA" id="ARBA00022918"/>
    </source>
</evidence>
<accession>A0A371HUM2</accession>
<evidence type="ECO:0000313" key="9">
    <source>
        <dbReference type="Proteomes" id="UP000257109"/>
    </source>
</evidence>
<dbReference type="EMBL" id="QJKJ01001681">
    <property type="protein sequence ID" value="RDY06482.1"/>
    <property type="molecule type" value="Genomic_DNA"/>
</dbReference>
<keyword evidence="6" id="KW-0695">RNA-directed DNA polymerase</keyword>
<dbReference type="PANTHER" id="PTHR37984:SF5">
    <property type="entry name" value="PROTEIN NYNRIN-LIKE"/>
    <property type="match status" value="1"/>
</dbReference>
<keyword evidence="9" id="KW-1185">Reference proteome</keyword>
<comment type="caution">
    <text evidence="8">The sequence shown here is derived from an EMBL/GenBank/DDBJ whole genome shotgun (WGS) entry which is preliminary data.</text>
</comment>
<feature type="non-terminal residue" evidence="8">
    <location>
        <position position="1"/>
    </location>
</feature>